<feature type="region of interest" description="Disordered" evidence="1">
    <location>
        <begin position="1"/>
        <end position="114"/>
    </location>
</feature>
<proteinExistence type="predicted"/>
<dbReference type="Proteomes" id="UP000799777">
    <property type="component" value="Unassembled WGS sequence"/>
</dbReference>
<comment type="caution">
    <text evidence="2">The sequence shown here is derived from an EMBL/GenBank/DDBJ whole genome shotgun (WGS) entry which is preliminary data.</text>
</comment>
<name>A0A9P4GTV5_9PLEO</name>
<keyword evidence="3" id="KW-1185">Reference proteome</keyword>
<feature type="compositionally biased region" description="Acidic residues" evidence="1">
    <location>
        <begin position="81"/>
        <end position="94"/>
    </location>
</feature>
<feature type="compositionally biased region" description="Polar residues" evidence="1">
    <location>
        <begin position="18"/>
        <end position="34"/>
    </location>
</feature>
<gene>
    <name evidence="2" type="ORF">EK21DRAFT_95398</name>
</gene>
<evidence type="ECO:0000313" key="3">
    <source>
        <dbReference type="Proteomes" id="UP000799777"/>
    </source>
</evidence>
<feature type="compositionally biased region" description="Basic and acidic residues" evidence="1">
    <location>
        <begin position="8"/>
        <end position="17"/>
    </location>
</feature>
<sequence>MVGSLSNKRGESLEARENTSTQSNFSVPPSSTTLCEPESQIYQDADSDDNASEYQSHSLAGIGSWTGSPSSETEASHSDADAAENPDDDPELESSDAQFNQGGEGDGASARTDT</sequence>
<organism evidence="2 3">
    <name type="scientific">Setomelanomma holmii</name>
    <dbReference type="NCBI Taxonomy" id="210430"/>
    <lineage>
        <taxon>Eukaryota</taxon>
        <taxon>Fungi</taxon>
        <taxon>Dikarya</taxon>
        <taxon>Ascomycota</taxon>
        <taxon>Pezizomycotina</taxon>
        <taxon>Dothideomycetes</taxon>
        <taxon>Pleosporomycetidae</taxon>
        <taxon>Pleosporales</taxon>
        <taxon>Pleosporineae</taxon>
        <taxon>Phaeosphaeriaceae</taxon>
        <taxon>Setomelanomma</taxon>
    </lineage>
</organism>
<dbReference type="AlphaFoldDB" id="A0A9P4GTV5"/>
<accession>A0A9P4GTV5</accession>
<protein>
    <submittedName>
        <fullName evidence="2">Uncharacterized protein</fullName>
    </submittedName>
</protein>
<reference evidence="2" key="1">
    <citation type="journal article" date="2020" name="Stud. Mycol.">
        <title>101 Dothideomycetes genomes: a test case for predicting lifestyles and emergence of pathogens.</title>
        <authorList>
            <person name="Haridas S."/>
            <person name="Albert R."/>
            <person name="Binder M."/>
            <person name="Bloem J."/>
            <person name="Labutti K."/>
            <person name="Salamov A."/>
            <person name="Andreopoulos B."/>
            <person name="Baker S."/>
            <person name="Barry K."/>
            <person name="Bills G."/>
            <person name="Bluhm B."/>
            <person name="Cannon C."/>
            <person name="Castanera R."/>
            <person name="Culley D."/>
            <person name="Daum C."/>
            <person name="Ezra D."/>
            <person name="Gonzalez J."/>
            <person name="Henrissat B."/>
            <person name="Kuo A."/>
            <person name="Liang C."/>
            <person name="Lipzen A."/>
            <person name="Lutzoni F."/>
            <person name="Magnuson J."/>
            <person name="Mondo S."/>
            <person name="Nolan M."/>
            <person name="Ohm R."/>
            <person name="Pangilinan J."/>
            <person name="Park H.-J."/>
            <person name="Ramirez L."/>
            <person name="Alfaro M."/>
            <person name="Sun H."/>
            <person name="Tritt A."/>
            <person name="Yoshinaga Y."/>
            <person name="Zwiers L.-H."/>
            <person name="Turgeon B."/>
            <person name="Goodwin S."/>
            <person name="Spatafora J."/>
            <person name="Crous P."/>
            <person name="Grigoriev I."/>
        </authorList>
    </citation>
    <scope>NUCLEOTIDE SEQUENCE</scope>
    <source>
        <strain evidence="2">CBS 110217</strain>
    </source>
</reference>
<evidence type="ECO:0000256" key="1">
    <source>
        <dbReference type="SAM" id="MobiDB-lite"/>
    </source>
</evidence>
<evidence type="ECO:0000313" key="2">
    <source>
        <dbReference type="EMBL" id="KAF2022843.1"/>
    </source>
</evidence>
<dbReference type="EMBL" id="ML978424">
    <property type="protein sequence ID" value="KAF2022843.1"/>
    <property type="molecule type" value="Genomic_DNA"/>
</dbReference>